<accession>A0ABY2D294</accession>
<evidence type="ECO:0000259" key="5">
    <source>
        <dbReference type="PROSITE" id="PS50111"/>
    </source>
</evidence>
<keyword evidence="1 3" id="KW-0807">Transducer</keyword>
<evidence type="ECO:0000259" key="6">
    <source>
        <dbReference type="PROSITE" id="PS50885"/>
    </source>
</evidence>
<dbReference type="SUPFAM" id="SSF58104">
    <property type="entry name" value="Methyl-accepting chemotaxis protein (MCP) signaling domain"/>
    <property type="match status" value="1"/>
</dbReference>
<dbReference type="Pfam" id="PF00015">
    <property type="entry name" value="MCPsignal"/>
    <property type="match status" value="1"/>
</dbReference>
<dbReference type="SMART" id="SM00304">
    <property type="entry name" value="HAMP"/>
    <property type="match status" value="2"/>
</dbReference>
<keyword evidence="4" id="KW-0812">Transmembrane</keyword>
<dbReference type="RefSeq" id="WP_132097907.1">
    <property type="nucleotide sequence ID" value="NZ_SMDA01000002.1"/>
</dbReference>
<proteinExistence type="inferred from homology"/>
<evidence type="ECO:0000256" key="3">
    <source>
        <dbReference type="PROSITE-ProRule" id="PRU00284"/>
    </source>
</evidence>
<comment type="similarity">
    <text evidence="2">Belongs to the methyl-accepting chemotaxis (MCP) protein family.</text>
</comment>
<dbReference type="InterPro" id="IPR024478">
    <property type="entry name" value="HlyB_4HB_MCP"/>
</dbReference>
<feature type="domain" description="Methyl-accepting transducer" evidence="5">
    <location>
        <begin position="271"/>
        <end position="507"/>
    </location>
</feature>
<protein>
    <submittedName>
        <fullName evidence="7">Methyl-accepting chemotaxis protein</fullName>
    </submittedName>
</protein>
<evidence type="ECO:0000256" key="2">
    <source>
        <dbReference type="ARBA" id="ARBA00029447"/>
    </source>
</evidence>
<evidence type="ECO:0000256" key="4">
    <source>
        <dbReference type="SAM" id="Phobius"/>
    </source>
</evidence>
<dbReference type="InterPro" id="IPR003660">
    <property type="entry name" value="HAMP_dom"/>
</dbReference>
<dbReference type="EMBL" id="SMDA01000002">
    <property type="protein sequence ID" value="TCW32891.1"/>
    <property type="molecule type" value="Genomic_DNA"/>
</dbReference>
<comment type="caution">
    <text evidence="7">The sequence shown here is derived from an EMBL/GenBank/DDBJ whole genome shotgun (WGS) entry which is preliminary data.</text>
</comment>
<dbReference type="Pfam" id="PF00672">
    <property type="entry name" value="HAMP"/>
    <property type="match status" value="1"/>
</dbReference>
<dbReference type="CDD" id="cd19411">
    <property type="entry name" value="MCP2201-like_sensor"/>
    <property type="match status" value="1"/>
</dbReference>
<feature type="transmembrane region" description="Helical" evidence="4">
    <location>
        <begin position="192"/>
        <end position="213"/>
    </location>
</feature>
<dbReference type="Gene3D" id="6.10.340.10">
    <property type="match status" value="1"/>
</dbReference>
<dbReference type="SMART" id="SM00283">
    <property type="entry name" value="MA"/>
    <property type="match status" value="1"/>
</dbReference>
<keyword evidence="4" id="KW-1133">Transmembrane helix</keyword>
<evidence type="ECO:0000313" key="7">
    <source>
        <dbReference type="EMBL" id="TCW32891.1"/>
    </source>
</evidence>
<gene>
    <name evidence="7" type="ORF">EV669_102190</name>
</gene>
<keyword evidence="8" id="KW-1185">Reference proteome</keyword>
<dbReference type="PROSITE" id="PS50111">
    <property type="entry name" value="CHEMOTAXIS_TRANSDUC_2"/>
    <property type="match status" value="1"/>
</dbReference>
<dbReference type="Proteomes" id="UP000294801">
    <property type="component" value="Unassembled WGS sequence"/>
</dbReference>
<dbReference type="PANTHER" id="PTHR32089:SF112">
    <property type="entry name" value="LYSOZYME-LIKE PROTEIN-RELATED"/>
    <property type="match status" value="1"/>
</dbReference>
<dbReference type="InterPro" id="IPR004089">
    <property type="entry name" value="MCPsignal_dom"/>
</dbReference>
<evidence type="ECO:0000313" key="8">
    <source>
        <dbReference type="Proteomes" id="UP000294801"/>
    </source>
</evidence>
<dbReference type="PANTHER" id="PTHR32089">
    <property type="entry name" value="METHYL-ACCEPTING CHEMOTAXIS PROTEIN MCPB"/>
    <property type="match status" value="1"/>
</dbReference>
<dbReference type="Pfam" id="PF12729">
    <property type="entry name" value="4HB_MCP_1"/>
    <property type="match status" value="1"/>
</dbReference>
<dbReference type="InterPro" id="IPR047347">
    <property type="entry name" value="YvaQ-like_sensor"/>
</dbReference>
<dbReference type="PROSITE" id="PS50885">
    <property type="entry name" value="HAMP"/>
    <property type="match status" value="1"/>
</dbReference>
<keyword evidence="4" id="KW-0472">Membrane</keyword>
<dbReference type="Gene3D" id="1.10.287.950">
    <property type="entry name" value="Methyl-accepting chemotaxis protein"/>
    <property type="match status" value="1"/>
</dbReference>
<reference evidence="7 8" key="1">
    <citation type="submission" date="2019-03" db="EMBL/GenBank/DDBJ databases">
        <title>Genomic Encyclopedia of Type Strains, Phase IV (KMG-IV): sequencing the most valuable type-strain genomes for metagenomic binning, comparative biology and taxonomic classification.</title>
        <authorList>
            <person name="Goeker M."/>
        </authorList>
    </citation>
    <scope>NUCLEOTIDE SEQUENCE [LARGE SCALE GENOMIC DNA]</scope>
    <source>
        <strain evidence="7 8">DSM 18507</strain>
    </source>
</reference>
<feature type="domain" description="HAMP" evidence="6">
    <location>
        <begin position="214"/>
        <end position="266"/>
    </location>
</feature>
<organism evidence="7 8">
    <name type="scientific">Gulbenkiania mobilis</name>
    <dbReference type="NCBI Taxonomy" id="397457"/>
    <lineage>
        <taxon>Bacteria</taxon>
        <taxon>Pseudomonadati</taxon>
        <taxon>Pseudomonadota</taxon>
        <taxon>Betaproteobacteria</taxon>
        <taxon>Neisseriales</taxon>
        <taxon>Chromobacteriaceae</taxon>
        <taxon>Gulbenkiania</taxon>
    </lineage>
</organism>
<sequence length="545" mass="58281">MRDWTVGRKLAWAFGGIVLLVIVQTAVQYLAMTAIHSNLTSISEDNTFLVEKATQLNQNLQKQRTLYRDVVMYPDAASKQKAVAGMAKARTEYDALLAEIQAHFGTFRPSEREKLLMDTLIVQRKLSEPPVDKMMAQGLAGDQAGAIQTMEKELIPAVKPWREAIEALVAEEQKETRVALAEIDAAYERSMLVLWGASAVVLVLAVLSGLLIARSIRRPLATAVQAVSTVAAGDLTVEVPEGGADEAGAVLNAMRTMTARLAEGVSGVHRHSGEVTALTETLAQAAQQTLVSSQSQSQVAAASAGAIEELTHSIGAIAEAASHLKGEAEAALSATREGTGRLDTLVAEVNRVEGIVRTIASAVHAFLEKSREINTMTREVRDIADQTNLLALNAAIEAARAGEQGRGFAVVADEVRKLAEKSASSAGEIDQVTTSLDTQSHALERAIEDSLAALSTSRQSVQQVADGLHASEEAVARSSRSADDIASSVAEQRTASLDLARHVEVVASAAEENCNVMQDMHHRLQQMVSLAEALQSSVRFFRIRA</sequence>
<name>A0ABY2D294_GULMO</name>
<evidence type="ECO:0000256" key="1">
    <source>
        <dbReference type="ARBA" id="ARBA00023224"/>
    </source>
</evidence>
<dbReference type="CDD" id="cd06225">
    <property type="entry name" value="HAMP"/>
    <property type="match status" value="1"/>
</dbReference>